<evidence type="ECO:0000313" key="3">
    <source>
        <dbReference type="Proteomes" id="UP001457197"/>
    </source>
</evidence>
<gene>
    <name evidence="2" type="ORF">WMO44_13020</name>
</gene>
<keyword evidence="3" id="KW-1185">Reference proteome</keyword>
<dbReference type="EMBL" id="JBBMEO010000034">
    <property type="protein sequence ID" value="MEQ2363048.1"/>
    <property type="molecule type" value="Genomic_DNA"/>
</dbReference>
<feature type="signal peptide" evidence="1">
    <location>
        <begin position="1"/>
        <end position="25"/>
    </location>
</feature>
<evidence type="ECO:0000256" key="1">
    <source>
        <dbReference type="SAM" id="SignalP"/>
    </source>
</evidence>
<feature type="chain" id="PRO_5046907527" evidence="1">
    <location>
        <begin position="26"/>
        <end position="173"/>
    </location>
</feature>
<dbReference type="RefSeq" id="WP_349152829.1">
    <property type="nucleotide sequence ID" value="NZ_JBBMEO010000034.1"/>
</dbReference>
<reference evidence="2 3" key="1">
    <citation type="submission" date="2024-03" db="EMBL/GenBank/DDBJ databases">
        <title>Human intestinal bacterial collection.</title>
        <authorList>
            <person name="Pauvert C."/>
            <person name="Hitch T.C.A."/>
            <person name="Clavel T."/>
        </authorList>
    </citation>
    <scope>NUCLEOTIDE SEQUENCE [LARGE SCALE GENOMIC DNA]</scope>
    <source>
        <strain evidence="2 3">CLA-AA-H175</strain>
    </source>
</reference>
<keyword evidence="1" id="KW-0732">Signal</keyword>
<evidence type="ECO:0000313" key="2">
    <source>
        <dbReference type="EMBL" id="MEQ2363048.1"/>
    </source>
</evidence>
<protein>
    <submittedName>
        <fullName evidence="2">Twin-arginine translocation signal domain-containing protein</fullName>
    </submittedName>
</protein>
<accession>A0ABV1AZS7</accession>
<organism evidence="2 3">
    <name type="scientific">Faecalibacterium tardum</name>
    <dbReference type="NCBI Taxonomy" id="3133156"/>
    <lineage>
        <taxon>Bacteria</taxon>
        <taxon>Bacillati</taxon>
        <taxon>Bacillota</taxon>
        <taxon>Clostridia</taxon>
        <taxon>Eubacteriales</taxon>
        <taxon>Oscillospiraceae</taxon>
        <taxon>Faecalibacterium</taxon>
    </lineage>
</organism>
<sequence>MIDRRTFLKLSAGALVLTAAGALTGCGTTIDLDHPKQEVEGVMFLCDITGKIDFSGGGKSGKVQYKPYFAIWNRSEEDVSIPRKDITGIFTEKGYKPEKMVFIPSWPEVDLKVGAKQYQVFSRFDFGLETENGSHENNTQLSRENGTYELRIKYKGKNVVFIYDGKTMTSRVE</sequence>
<comment type="caution">
    <text evidence="2">The sequence shown here is derived from an EMBL/GenBank/DDBJ whole genome shotgun (WGS) entry which is preliminary data.</text>
</comment>
<name>A0ABV1AZS7_9FIRM</name>
<proteinExistence type="predicted"/>
<dbReference type="PROSITE" id="PS51257">
    <property type="entry name" value="PROKAR_LIPOPROTEIN"/>
    <property type="match status" value="1"/>
</dbReference>
<dbReference type="Proteomes" id="UP001457197">
    <property type="component" value="Unassembled WGS sequence"/>
</dbReference>